<dbReference type="GO" id="GO:0030155">
    <property type="term" value="P:regulation of cell adhesion"/>
    <property type="evidence" value="ECO:0007669"/>
    <property type="project" value="InterPro"/>
</dbReference>
<dbReference type="SUPFAM" id="SSF57196">
    <property type="entry name" value="EGF/Laminin"/>
    <property type="match status" value="20"/>
</dbReference>
<feature type="domain" description="Laminin G" evidence="16">
    <location>
        <begin position="2931"/>
        <end position="3116"/>
    </location>
</feature>
<dbReference type="InterPro" id="IPR000034">
    <property type="entry name" value="Laminin_IV"/>
</dbReference>
<keyword evidence="10" id="KW-0325">Glycoprotein</keyword>
<dbReference type="Pfam" id="PF00053">
    <property type="entry name" value="EGF_laminin"/>
    <property type="match status" value="19"/>
</dbReference>
<evidence type="ECO:0000256" key="4">
    <source>
        <dbReference type="ARBA" id="ARBA00022729"/>
    </source>
</evidence>
<dbReference type="Gene3D" id="2.60.120.200">
    <property type="match status" value="4"/>
</dbReference>
<feature type="disulfide bond" evidence="12">
    <location>
        <begin position="618"/>
        <end position="630"/>
    </location>
</feature>
<dbReference type="FunFam" id="2.60.120.260:FF:000022">
    <property type="entry name" value="Laminin subunit alpha 5"/>
    <property type="match status" value="1"/>
</dbReference>
<sequence>MAMLLLWPLLVTCCCYCGLLSAQELPINGVNGYSLHPPYFNLAEGTKIRATATCGEEDTGRSVQDLYCKLVGGPVSGDPSQTIQGQYCDICRQGDSDRAHPITNAIDGTERWWQSPPLSRSLEFNEVNVTLDLGQLFHVAYVLIKFANSPRPDLWVLERSVDFGQTYQPWQYFASSKRDCIERFGQQTIERINSDNDVICTTEYSRIVPLENGEIVVSLVNGRPGAMNFSYSPVLRDFTKATNIKLRFLRTNTLLGHLMGKALRDPTVTRRYYYSIKDISIGGRCVCNGHAEACNAKDPNDPYKLQCDCQHNTCGTSCDQCCHGYNQLPWKPATTYSANECEPCNCHRHSFDCYYDPEVDQRTGSLDINGHYRGGGVCLNCQHHTTGVNCERCIPTYYRSPDQSIESPLACSPCDCQSEFTDGTCEDLTGRCFCKSNFSGENCDSCASGFINFPDCYPVTTYPTNNNNGEAKPAGDYINCECSAAGTVDNSCRPDPRTRTCVCKPGFTGDHCDTCAPGFHGLNCQACQCSGPGCLDGSCDSLTGHSVCRSGFQGYECDQCAPGYYNYPLCQLCGCSSVGSLPEGCDSSGRCLCKPEFQGPRCEQCRSGFHSYPNCQVCTCDARTSLDTSCTASGHCHCRPNYSGASCDQCAPGYYGYPSCTPCQCSAEGSRYTSCDQVTGQCVCQHSVVGLRCDSCAHGAYGFPNCQAGSCHPVGSVHYGGGQPSAGQCDCRRHVDGPACDKCKPLYWNLSPDTPDGCSNCECNVAGTVSGVAECAQQSGQCHCKPNACSGTCSTCKDGFYNLQEQNYFGCQGCQCDIGGSAGQSCGERNGRCRCRPNIEGQKCNLPRPDHYFPDLHHLKFEIEEGTMLDGRPVRFGYNPLEFPDFSWRGYAQMSPIQSRVFISVSVSSPDLFHVVLRYANWGGSHVVGRVAVIEDNWNSYCGNCSEQSKQIVFAPSVEPTFLNVPQNNFVEPFVLNPGTWTVVIEAEGILLDYLVLLPSAYYEAPILQIKVTEPCTYSSASEASQNCLLYKYLSLDSFPSISGNDANCRNDNHLPRPCPTEKVTPRHPDMAVCSGFDISVELRTRLPSPGDYALVVEYSSEEEVPQTLNVAVNMPGARTHHHRITLTHCKYSFLCRVVAIDGQNRVAVFSLPVDAEVHLTSDRASFFLHKVHLVPKDQFTMEYIEAKVHCISTHGQFSPDSSSCVPSRFQTPSDSLVVKEGQSSSVQEPVLAYPPAAAPPLNIYHRDEPVWTGGQRPLYGADNSDHVRLDSVQNAAVYSTRVHTLGRYVFILHYHQPLHPSYPVQVYINGGRIWQGQSNASFCPHAYGCRNVLVSENQIILDVTDHEVFLTVQIPDGKTLWLDYVLVVPESSYSSSYLNEEPLDKSYDFISNCGQNSFYINPSTASPFCLSSAVSLSAFFNNGAMPCACHEVGAESDTCEQFGGQCRCRPHVIGRDCSMCATGHWGFPNCRPCNCGTRLCEPVTGDCICPPRTVQPDCTQCEPQTFGCHPLVGCEVCNCSRPGITNPDVSCDTQSGQCRCKNNIVGRQCDRCAPGFYGYPNCRLCDCNEAGTEEEVCDSFTGQCLCKENVQGSRCDQCRVGTFHLDPTNPKGCTSCFCFGATDRCRSSDKRRTEIMNMEGWTLVGADKQEVLATVYPGQDLIEADLSDVPDVYQDLHWHAPKTYLGDKVSSYGGYLRYRLHTQTMRGDVLSLPAEASRPDIILKGNQMTLVFMEREYSSPEEPHLGIVHMVEGSFRHAQTGNSVSREELMMVLVGLESLQIRALHSQSAHAVSLRGAVLEGAENLLTGRHANNVEICMCPANYLGDSCQKCSPGFYRDTVGLFLGKCVPCNCNGHSDQCLDGSGICLNCRHNTAGDHCEKCQGGFLGNNTLDGQAVSCSSCPCPLRVPSNNFAEGCVQKNERMQCLCMPGYAGPHCERCAPGFYGNPMVLGSRCQPCHCNGNTDPNMLFTDCHPLTGECLSCMHDTAGPHCDDCAPGYHGDAVVAKNCTKCNCSPCGTESCDPRTGQCRCKQGVTGPRCERCEDGAFGFDSCSGCRQCDCDASAALTQPCDPQNGRCACRPGVNGPSCKQCAPGHWDYGPDGCKKCNCRGGRCDPRTGECRCPDGMKGKQCDTCANKYSMPTEDHHGMHCEPCDSCVIVLLEDLDKMNQDFNSVASQLRNLNASSIAWAQLDNLNKSVEDMARAIENYNSSLDESRSRADLLDADVMNINADIDELQDKAAATTNRADDLHDSTSNTHQRAQDLLSFINNMTMDINDMILTANRSSLNDTEVTQDVSQRERMMREVQTMLREMRYRSCVGQKKLAQKEKTEAEKLLDRVNKELAGRQGGNEDLAKAIKERLNVLHSQMMDLRDALNEAVNKTARAAEINNVNEKSLEDNKRRIEDLSSKQKEVTDQLQMAEDDVAQVNDLLSMLHDSKEEYERLSAQLDGARTPLIKKVQDFAWVDSKIPLVEEAERHAELLNALAMNLSSLVADTKKDGFVDVTQSYNKIINSIKKAEEAANAAKRAANDALEHIQDGNLAQIAGSLKNHSLELKEEVEKLDDELNNDLKPQLEDAQKRLADAKAKKDQVKKDLETAQKNLNSTTDVSEEIDAAKRAANQANTTATQVNDALRPIKEQLDKWQQTYGDANATNDDINNALMEANKTVSMLGDTIPLLMKKLDKLQNHSVQMPNISEDISRIRQLIQQARNAASKVGVPMKFNGDSSIQVRTPPNLADLAAYTSLKFYITLPEAARSRRQGDGIKQFVFYLGNKDSTKEFLGMALEGKRLRWYFNIGGSTAEVLMAEDVKSDGKFNNVMLERIMQYGQMSMSSEAEGDQRVTKANMQAGGDQGLLNLLTSNTVFYVGGYPKTFKPPAPLALPNFKGCIELETLNEEVLSLYNFENNFNLNTTEDKPCGRPKPVLTQAWVNDGAFFDGTGYCEVTVDENKNQRFQRFEQEIKLLSHNGILLLMENGTQFLCLAVLQGRLKVYYDFSGSLEELPLKVDPDLQKVSDAEAKTLELIIMRKPAQQAGGEQVVVRTGRTVVYKHTFTEKLPALGSTYYLGGVPENKMPQKLKTVFPKQRSLKGCFRNVKTNVGNHVDLKRMKNSGVSFGCDSDLLVAREAHFSGQSYLGLALTDVSSVKKNFHAGFSFRTEQKSGLMFYHHDKEGACQVLLHDGHVVVRAGDREIKTQKTYNDDNSHYVTIYSNDIGMRVYMDDMLEKAKESIRVGRGVTKDMEGRTYLGGTPNQMLNNLTGCISNVFMKSDTSHPMVLNLMKAKENVDVPLDCPAAQKPQQIVAAPPKQSSKPKGKHKKPSGGSSRSRNTRESCQGETSQQEVGATHFSGSSHSYLRYNALPSALSSMPHISMSVRINSSDGLVLYVAGAHRGGAVMSLSVSDGYLLLLLDGGKRKVSLRSRRKYNDEQWHTVRSHATVT</sequence>
<feature type="domain" description="Laminin EGF-like" evidence="17">
    <location>
        <begin position="663"/>
        <end position="713"/>
    </location>
</feature>
<keyword evidence="2" id="KW-0964">Secreted</keyword>
<dbReference type="GO" id="GO:0002009">
    <property type="term" value="P:morphogenesis of an epithelium"/>
    <property type="evidence" value="ECO:0007669"/>
    <property type="project" value="UniProtKB-ARBA"/>
</dbReference>
<feature type="domain" description="Laminin G" evidence="16">
    <location>
        <begin position="3123"/>
        <end position="3290"/>
    </location>
</feature>
<dbReference type="Pfam" id="PF00054">
    <property type="entry name" value="Laminin_G_1"/>
    <property type="match status" value="1"/>
</dbReference>
<feature type="disulfide bond" evidence="12">
    <location>
        <begin position="1568"/>
        <end position="1585"/>
    </location>
</feature>
<dbReference type="FunFam" id="2.10.25.10:FF:000034">
    <property type="entry name" value="Laminin subunit alpha 3"/>
    <property type="match status" value="2"/>
</dbReference>
<dbReference type="PRINTS" id="PR00011">
    <property type="entry name" value="EGFLAMININ"/>
</dbReference>
<evidence type="ECO:0000256" key="6">
    <source>
        <dbReference type="ARBA" id="ARBA00022869"/>
    </source>
</evidence>
<dbReference type="GO" id="GO:0016477">
    <property type="term" value="P:cell migration"/>
    <property type="evidence" value="ECO:0007669"/>
    <property type="project" value="UniProtKB-ARBA"/>
</dbReference>
<dbReference type="PROSITE" id="PS01248">
    <property type="entry name" value="EGF_LAM_1"/>
    <property type="match status" value="9"/>
</dbReference>
<dbReference type="GO" id="GO:0048732">
    <property type="term" value="P:gland development"/>
    <property type="evidence" value="ECO:0007669"/>
    <property type="project" value="UniProtKB-ARBA"/>
</dbReference>
<feature type="disulfide bond" evidence="12">
    <location>
        <begin position="573"/>
        <end position="585"/>
    </location>
</feature>
<dbReference type="FunFam" id="2.10.25.10:FF:000083">
    <property type="entry name" value="Laminin subunit alpha"/>
    <property type="match status" value="2"/>
</dbReference>
<dbReference type="GO" id="GO:0045995">
    <property type="term" value="P:regulation of embryonic development"/>
    <property type="evidence" value="ECO:0007669"/>
    <property type="project" value="InterPro"/>
</dbReference>
<dbReference type="GO" id="GO:0009887">
    <property type="term" value="P:animal organ morphogenesis"/>
    <property type="evidence" value="ECO:0007669"/>
    <property type="project" value="TreeGrafter"/>
</dbReference>
<dbReference type="PROSITE" id="PS51117">
    <property type="entry name" value="LAMININ_NTER"/>
    <property type="match status" value="1"/>
</dbReference>
<dbReference type="InterPro" id="IPR013320">
    <property type="entry name" value="ConA-like_dom_sf"/>
</dbReference>
<proteinExistence type="predicted"/>
<feature type="domain" description="Laminin EGF-like" evidence="17">
    <location>
        <begin position="573"/>
        <end position="617"/>
    </location>
</feature>
<feature type="disulfide bond" evidence="12">
    <location>
        <begin position="2080"/>
        <end position="2089"/>
    </location>
</feature>
<feature type="disulfide bond" evidence="12">
    <location>
        <begin position="663"/>
        <end position="675"/>
    </location>
</feature>
<dbReference type="EMBL" id="CAWUFR010000382">
    <property type="protein sequence ID" value="CAK6977010.1"/>
    <property type="molecule type" value="Genomic_DNA"/>
</dbReference>
<evidence type="ECO:0000256" key="15">
    <source>
        <dbReference type="SAM" id="SignalP"/>
    </source>
</evidence>
<feature type="compositionally biased region" description="Polar residues" evidence="14">
    <location>
        <begin position="3329"/>
        <end position="3345"/>
    </location>
</feature>
<keyword evidence="5" id="KW-0677">Repeat</keyword>
<feature type="coiled-coil region" evidence="13">
    <location>
        <begin position="2509"/>
        <end position="2609"/>
    </location>
</feature>
<dbReference type="SMART" id="SM00181">
    <property type="entry name" value="EGF"/>
    <property type="match status" value="15"/>
</dbReference>
<evidence type="ECO:0000256" key="10">
    <source>
        <dbReference type="ARBA" id="ARBA00023180"/>
    </source>
</evidence>
<dbReference type="GO" id="GO:0030334">
    <property type="term" value="P:regulation of cell migration"/>
    <property type="evidence" value="ECO:0007669"/>
    <property type="project" value="InterPro"/>
</dbReference>
<keyword evidence="7" id="KW-0130">Cell adhesion</keyword>
<feature type="domain" description="Laminin G" evidence="16">
    <location>
        <begin position="2720"/>
        <end position="2918"/>
    </location>
</feature>
<dbReference type="PROSITE" id="PS00022">
    <property type="entry name" value="EGF_1"/>
    <property type="match status" value="2"/>
</dbReference>
<feature type="domain" description="Laminin EGF-like" evidence="17">
    <location>
        <begin position="1851"/>
        <end position="1901"/>
    </location>
</feature>
<feature type="domain" description="Laminin N-terminal" evidence="19">
    <location>
        <begin position="31"/>
        <end position="284"/>
    </location>
</feature>
<feature type="signal peptide" evidence="15">
    <location>
        <begin position="1"/>
        <end position="22"/>
    </location>
</feature>
<organism evidence="20 21">
    <name type="scientific">Scomber scombrus</name>
    <name type="common">Atlantic mackerel</name>
    <name type="synonym">Scomber vernalis</name>
    <dbReference type="NCBI Taxonomy" id="13677"/>
    <lineage>
        <taxon>Eukaryota</taxon>
        <taxon>Metazoa</taxon>
        <taxon>Chordata</taxon>
        <taxon>Craniata</taxon>
        <taxon>Vertebrata</taxon>
        <taxon>Euteleostomi</taxon>
        <taxon>Actinopterygii</taxon>
        <taxon>Neopterygii</taxon>
        <taxon>Teleostei</taxon>
        <taxon>Neoteleostei</taxon>
        <taxon>Acanthomorphata</taxon>
        <taxon>Pelagiaria</taxon>
        <taxon>Scombriformes</taxon>
        <taxon>Scombridae</taxon>
        <taxon>Scomber</taxon>
    </lineage>
</organism>
<feature type="compositionally biased region" description="Basic residues" evidence="14">
    <location>
        <begin position="3308"/>
        <end position="3317"/>
    </location>
</feature>
<evidence type="ECO:0000256" key="1">
    <source>
        <dbReference type="ARBA" id="ARBA00004302"/>
    </source>
</evidence>
<dbReference type="SMART" id="SM00281">
    <property type="entry name" value="LamB"/>
    <property type="match status" value="1"/>
</dbReference>
<comment type="caution">
    <text evidence="20">The sequence shown here is derived from an EMBL/GenBank/DDBJ whole genome shotgun (WGS) entry which is preliminary data.</text>
</comment>
<feature type="chain" id="PRO_5043505745" evidence="15">
    <location>
        <begin position="23"/>
        <end position="3437"/>
    </location>
</feature>
<dbReference type="PANTHER" id="PTHR10574">
    <property type="entry name" value="NETRIN/LAMININ-RELATED"/>
    <property type="match status" value="1"/>
</dbReference>
<dbReference type="InterPro" id="IPR009254">
    <property type="entry name" value="Laminin_aI"/>
</dbReference>
<dbReference type="InterPro" id="IPR050440">
    <property type="entry name" value="Laminin/Netrin_ECM"/>
</dbReference>
<feature type="disulfide bond" evidence="12">
    <location>
        <begin position="638"/>
        <end position="647"/>
    </location>
</feature>
<evidence type="ECO:0000256" key="7">
    <source>
        <dbReference type="ARBA" id="ARBA00022889"/>
    </source>
</evidence>
<reference evidence="20 21" key="1">
    <citation type="submission" date="2024-01" db="EMBL/GenBank/DDBJ databases">
        <authorList>
            <person name="Alioto T."/>
            <person name="Alioto T."/>
            <person name="Gomez Garrido J."/>
        </authorList>
    </citation>
    <scope>NUCLEOTIDE SEQUENCE [LARGE SCALE GENOMIC DNA]</scope>
</reference>
<dbReference type="PROSITE" id="PS50025">
    <property type="entry name" value="LAM_G_DOMAIN"/>
    <property type="match status" value="4"/>
</dbReference>
<evidence type="ECO:0000256" key="13">
    <source>
        <dbReference type="SAM" id="Coils"/>
    </source>
</evidence>
<evidence type="ECO:0000259" key="17">
    <source>
        <dbReference type="PROSITE" id="PS50027"/>
    </source>
</evidence>
<feature type="domain" description="Laminin IV type A" evidence="18">
    <location>
        <begin position="1637"/>
        <end position="1817"/>
    </location>
</feature>
<dbReference type="FunFam" id="2.10.25.10:FF:000033">
    <property type="entry name" value="Laminin subunit alpha 2"/>
    <property type="match status" value="1"/>
</dbReference>
<feature type="domain" description="Laminin EGF-like" evidence="17">
    <location>
        <begin position="1428"/>
        <end position="1473"/>
    </location>
</feature>
<evidence type="ECO:0000256" key="9">
    <source>
        <dbReference type="ARBA" id="ARBA00023157"/>
    </source>
</evidence>
<dbReference type="InterPro" id="IPR056863">
    <property type="entry name" value="LMN_ATRN_NET-like_EGF"/>
</dbReference>
<evidence type="ECO:0000259" key="16">
    <source>
        <dbReference type="PROSITE" id="PS50025"/>
    </source>
</evidence>
<feature type="region of interest" description="Disordered" evidence="14">
    <location>
        <begin position="3300"/>
        <end position="3345"/>
    </location>
</feature>
<feature type="disulfide bond" evidence="12">
    <location>
        <begin position="1541"/>
        <end position="1550"/>
    </location>
</feature>
<comment type="subcellular location">
    <subcellularLocation>
        <location evidence="1">Secreted</location>
        <location evidence="1">Extracellular space</location>
        <location evidence="1">Extracellular matrix</location>
        <location evidence="1">Basement membrane</location>
    </subcellularLocation>
</comment>
<keyword evidence="21" id="KW-1185">Reference proteome</keyword>
<dbReference type="GO" id="GO:0005576">
    <property type="term" value="C:extracellular region"/>
    <property type="evidence" value="ECO:0007669"/>
    <property type="project" value="UniProtKB-ARBA"/>
</dbReference>
<feature type="disulfide bond" evidence="12">
    <location>
        <begin position="1587"/>
        <end position="1596"/>
    </location>
</feature>
<evidence type="ECO:0000259" key="18">
    <source>
        <dbReference type="PROSITE" id="PS51115"/>
    </source>
</evidence>
<dbReference type="SMART" id="SM00282">
    <property type="entry name" value="LamG"/>
    <property type="match status" value="3"/>
</dbReference>
<feature type="domain" description="Laminin EGF-like" evidence="17">
    <location>
        <begin position="2059"/>
        <end position="2106"/>
    </location>
</feature>
<feature type="disulfide bond" evidence="12">
    <location>
        <begin position="1428"/>
        <end position="1440"/>
    </location>
</feature>
<keyword evidence="3" id="KW-0272">Extracellular matrix</keyword>
<evidence type="ECO:0000256" key="5">
    <source>
        <dbReference type="ARBA" id="ARBA00022737"/>
    </source>
</evidence>
<dbReference type="InterPro" id="IPR001791">
    <property type="entry name" value="Laminin_G"/>
</dbReference>
<evidence type="ECO:0000256" key="2">
    <source>
        <dbReference type="ARBA" id="ARBA00022525"/>
    </source>
</evidence>
<feature type="disulfide bond" evidence="12">
    <location>
        <begin position="2031"/>
        <end position="2040"/>
    </location>
</feature>
<feature type="domain" description="Laminin EGF-like" evidence="17">
    <location>
        <begin position="414"/>
        <end position="458"/>
    </location>
</feature>
<dbReference type="Pfam" id="PF00055">
    <property type="entry name" value="Laminin_N"/>
    <property type="match status" value="1"/>
</dbReference>
<dbReference type="SMART" id="SM00136">
    <property type="entry name" value="LamNT"/>
    <property type="match status" value="1"/>
</dbReference>
<dbReference type="CDD" id="cd00110">
    <property type="entry name" value="LamG"/>
    <property type="match status" value="4"/>
</dbReference>
<dbReference type="Pfam" id="PF06009">
    <property type="entry name" value="Laminin_II"/>
    <property type="match status" value="1"/>
</dbReference>
<dbReference type="GO" id="GO:0045202">
    <property type="term" value="C:synapse"/>
    <property type="evidence" value="ECO:0007669"/>
    <property type="project" value="UniProtKB-ARBA"/>
</dbReference>
<feature type="disulfide bond" evidence="12">
    <location>
        <begin position="665"/>
        <end position="682"/>
    </location>
</feature>
<feature type="disulfide bond" evidence="12">
    <location>
        <begin position="1449"/>
        <end position="1458"/>
    </location>
</feature>
<feature type="disulfide bond" evidence="12">
    <location>
        <begin position="527"/>
        <end position="539"/>
    </location>
</feature>
<feature type="disulfide bond" evidence="12">
    <location>
        <begin position="2059"/>
        <end position="2071"/>
    </location>
</feature>
<feature type="disulfide bond" evidence="12">
    <location>
        <begin position="480"/>
        <end position="492"/>
    </location>
</feature>
<dbReference type="FunFam" id="2.10.25.10:FF:000084">
    <property type="entry name" value="Laminin subunit alpha 3"/>
    <property type="match status" value="1"/>
</dbReference>
<feature type="disulfide bond" evidence="12">
    <location>
        <begin position="593"/>
        <end position="602"/>
    </location>
</feature>
<dbReference type="CDD" id="cd00055">
    <property type="entry name" value="EGF_Lam"/>
    <property type="match status" value="20"/>
</dbReference>
<evidence type="ECO:0000256" key="8">
    <source>
        <dbReference type="ARBA" id="ARBA00023054"/>
    </source>
</evidence>
<feature type="domain" description="Laminin EGF-like" evidence="17">
    <location>
        <begin position="761"/>
        <end position="813"/>
    </location>
</feature>
<protein>
    <submittedName>
        <fullName evidence="20">Laminin subunit alpha-5 isoform X1</fullName>
    </submittedName>
</protein>
<dbReference type="FunFam" id="2.10.25.10:FF:000090">
    <property type="entry name" value="laminin subunit alpha"/>
    <property type="match status" value="1"/>
</dbReference>
<feature type="domain" description="Laminin EGF-like" evidence="17">
    <location>
        <begin position="1958"/>
        <end position="2011"/>
    </location>
</feature>
<feature type="disulfide bond" evidence="12">
    <location>
        <begin position="548"/>
        <end position="557"/>
    </location>
</feature>
<feature type="disulfide bond" evidence="12">
    <location>
        <begin position="2061"/>
        <end position="2078"/>
    </location>
</feature>
<dbReference type="GO" id="GO:0043256">
    <property type="term" value="C:laminin complex"/>
    <property type="evidence" value="ECO:0007669"/>
    <property type="project" value="UniProtKB-ARBA"/>
</dbReference>
<dbReference type="GO" id="GO:0035239">
    <property type="term" value="P:tube morphogenesis"/>
    <property type="evidence" value="ECO:0007669"/>
    <property type="project" value="UniProtKB-ARBA"/>
</dbReference>
<dbReference type="FunFam" id="2.10.25.10:FF:000209">
    <property type="entry name" value="Laminin subunit alpha 5"/>
    <property type="match status" value="1"/>
</dbReference>
<feature type="domain" description="Laminin EGF-like" evidence="17">
    <location>
        <begin position="1518"/>
        <end position="1565"/>
    </location>
</feature>
<keyword evidence="6" id="KW-0084">Basement membrane</keyword>
<dbReference type="FunFam" id="2.10.25.10:FF:000188">
    <property type="entry name" value="Laminin subunit gamma 2"/>
    <property type="match status" value="1"/>
</dbReference>
<dbReference type="GO" id="GO:0060541">
    <property type="term" value="P:respiratory system development"/>
    <property type="evidence" value="ECO:0007669"/>
    <property type="project" value="UniProtKB-ARBA"/>
</dbReference>
<feature type="disulfide bond" evidence="12">
    <location>
        <begin position="1995"/>
        <end position="2009"/>
    </location>
</feature>
<feature type="disulfide bond" evidence="12">
    <location>
        <begin position="784"/>
        <end position="793"/>
    </location>
</feature>
<dbReference type="Gene3D" id="2.60.120.260">
    <property type="entry name" value="Galactose-binding domain-like"/>
    <property type="match status" value="1"/>
</dbReference>
<dbReference type="Pfam" id="PF00052">
    <property type="entry name" value="Laminin_B"/>
    <property type="match status" value="1"/>
</dbReference>
<dbReference type="PANTHER" id="PTHR10574:SF406">
    <property type="entry name" value="LAMININ SUBUNIT ALPHA 5"/>
    <property type="match status" value="1"/>
</dbReference>
<feature type="disulfide bond" evidence="12">
    <location>
        <begin position="684"/>
        <end position="693"/>
    </location>
</feature>
<feature type="domain" description="Laminin G" evidence="16">
    <location>
        <begin position="3342"/>
        <end position="3437"/>
    </location>
</feature>
<comment type="caution">
    <text evidence="12">Lacks conserved residue(s) required for the propagation of feature annotation.</text>
</comment>
<keyword evidence="9 12" id="KW-1015">Disulfide bond</keyword>
<evidence type="ECO:0000256" key="14">
    <source>
        <dbReference type="SAM" id="MobiDB-lite"/>
    </source>
</evidence>
<dbReference type="InterPro" id="IPR002049">
    <property type="entry name" value="LE_dom"/>
</dbReference>
<dbReference type="InterPro" id="IPR000742">
    <property type="entry name" value="EGF"/>
</dbReference>
<feature type="domain" description="Laminin EGF-like" evidence="17">
    <location>
        <begin position="527"/>
        <end position="572"/>
    </location>
</feature>
<keyword evidence="8 13" id="KW-0175">Coiled coil</keyword>
<evidence type="ECO:0000256" key="3">
    <source>
        <dbReference type="ARBA" id="ARBA00022530"/>
    </source>
</evidence>
<dbReference type="FunFam" id="2.10.25.10:FF:000069">
    <property type="entry name" value="Laminin subunit alpha 1"/>
    <property type="match status" value="1"/>
</dbReference>
<dbReference type="PROSITE" id="PS51115">
    <property type="entry name" value="LAMININ_IVA"/>
    <property type="match status" value="1"/>
</dbReference>
<dbReference type="Pfam" id="PF24973">
    <property type="entry name" value="EGF_LMN_ATRN"/>
    <property type="match status" value="1"/>
</dbReference>
<dbReference type="InterPro" id="IPR008211">
    <property type="entry name" value="Laminin_N"/>
</dbReference>
<feature type="domain" description="Laminin EGF-like" evidence="17">
    <location>
        <begin position="480"/>
        <end position="526"/>
    </location>
</feature>
<evidence type="ECO:0000256" key="12">
    <source>
        <dbReference type="PROSITE-ProRule" id="PRU00460"/>
    </source>
</evidence>
<dbReference type="SUPFAM" id="SSF49899">
    <property type="entry name" value="Concanavalin A-like lectins/glucanases"/>
    <property type="match status" value="4"/>
</dbReference>
<keyword evidence="11 12" id="KW-0424">Laminin EGF-like domain</keyword>
<feature type="disulfide bond" evidence="12">
    <location>
        <begin position="1983"/>
        <end position="1992"/>
    </location>
</feature>
<feature type="domain" description="Laminin EGF-like" evidence="17">
    <location>
        <begin position="1566"/>
        <end position="1616"/>
    </location>
</feature>
<keyword evidence="4 15" id="KW-0732">Signal</keyword>
<dbReference type="Pfam" id="PF02210">
    <property type="entry name" value="Laminin_G_2"/>
    <property type="match status" value="3"/>
</dbReference>
<feature type="coiled-coil region" evidence="13">
    <location>
        <begin position="2192"/>
        <end position="2254"/>
    </location>
</feature>
<dbReference type="FunFam" id="2.10.25.10:FF:000051">
    <property type="entry name" value="Laminin subunit alpha 4"/>
    <property type="match status" value="1"/>
</dbReference>
<dbReference type="FunFam" id="2.10.25.10:FF:000454">
    <property type="entry name" value="Laminin subunit alpha 1"/>
    <property type="match status" value="1"/>
</dbReference>
<evidence type="ECO:0000259" key="19">
    <source>
        <dbReference type="PROSITE" id="PS51117"/>
    </source>
</evidence>
<feature type="coiled-coil region" evidence="13">
    <location>
        <begin position="2323"/>
        <end position="2448"/>
    </location>
</feature>
<dbReference type="Gene3D" id="2.10.25.10">
    <property type="entry name" value="Laminin"/>
    <property type="match status" value="19"/>
</dbReference>
<dbReference type="FunFam" id="2.10.25.10:FF:000074">
    <property type="entry name" value="Laminin subunit alpha"/>
    <property type="match status" value="1"/>
</dbReference>
<dbReference type="Proteomes" id="UP001314229">
    <property type="component" value="Unassembled WGS sequence"/>
</dbReference>
<evidence type="ECO:0000313" key="21">
    <source>
        <dbReference type="Proteomes" id="UP001314229"/>
    </source>
</evidence>
<feature type="disulfide bond" evidence="12">
    <location>
        <begin position="434"/>
        <end position="443"/>
    </location>
</feature>
<feature type="domain" description="Laminin EGF-like" evidence="17">
    <location>
        <begin position="618"/>
        <end position="662"/>
    </location>
</feature>
<name>A0AAV1Q032_SCOSC</name>
<dbReference type="InterPro" id="IPR010307">
    <property type="entry name" value="Laminin_dom_II"/>
</dbReference>
<dbReference type="SMART" id="SM00180">
    <property type="entry name" value="EGF_Lam"/>
    <property type="match status" value="21"/>
</dbReference>
<dbReference type="PROSITE" id="PS50027">
    <property type="entry name" value="EGF_LAM_2"/>
    <property type="match status" value="14"/>
</dbReference>
<dbReference type="Pfam" id="PF06008">
    <property type="entry name" value="Laminin_I"/>
    <property type="match status" value="1"/>
</dbReference>
<feature type="disulfide bond" evidence="12">
    <location>
        <begin position="1566"/>
        <end position="1578"/>
    </location>
</feature>
<dbReference type="GO" id="GO:0005201">
    <property type="term" value="F:extracellular matrix structural constituent"/>
    <property type="evidence" value="ECO:0007669"/>
    <property type="project" value="TreeGrafter"/>
</dbReference>
<feature type="disulfide bond" evidence="12">
    <location>
        <begin position="1430"/>
        <end position="1447"/>
    </location>
</feature>
<evidence type="ECO:0000256" key="11">
    <source>
        <dbReference type="ARBA" id="ARBA00023292"/>
    </source>
</evidence>
<gene>
    <name evidence="20" type="ORF">FSCOSCO3_A008265</name>
</gene>
<feature type="disulfide bond" evidence="12">
    <location>
        <begin position="1870"/>
        <end position="1879"/>
    </location>
</feature>
<feature type="domain" description="Laminin EGF-like" evidence="17">
    <location>
        <begin position="2012"/>
        <end position="2058"/>
    </location>
</feature>
<accession>A0AAV1Q032</accession>
<evidence type="ECO:0000313" key="20">
    <source>
        <dbReference type="EMBL" id="CAK6977010.1"/>
    </source>
</evidence>
<dbReference type="GO" id="GO:0005102">
    <property type="term" value="F:signaling receptor binding"/>
    <property type="evidence" value="ECO:0007669"/>
    <property type="project" value="InterPro"/>
</dbReference>
<dbReference type="GO" id="GO:0007411">
    <property type="term" value="P:axon guidance"/>
    <property type="evidence" value="ECO:0007669"/>
    <property type="project" value="TreeGrafter"/>
</dbReference>
<dbReference type="FunFam" id="2.10.25.10:FF:000388">
    <property type="entry name" value="Laminin subunit alpha"/>
    <property type="match status" value="1"/>
</dbReference>
<dbReference type="GO" id="GO:0007155">
    <property type="term" value="P:cell adhesion"/>
    <property type="evidence" value="ECO:0007669"/>
    <property type="project" value="UniProtKB-KW"/>
</dbReference>
<feature type="disulfide bond" evidence="12">
    <location>
        <begin position="503"/>
        <end position="512"/>
    </location>
</feature>